<feature type="transmembrane region" description="Helical" evidence="1">
    <location>
        <begin position="53"/>
        <end position="81"/>
    </location>
</feature>
<dbReference type="InterPro" id="IPR019670">
    <property type="entry name" value="DUF2523"/>
</dbReference>
<dbReference type="EMBL" id="CP116346">
    <property type="protein sequence ID" value="WIT11127.1"/>
    <property type="molecule type" value="Genomic_DNA"/>
</dbReference>
<dbReference type="Proteomes" id="UP001177769">
    <property type="component" value="Chromosome"/>
</dbReference>
<dbReference type="AlphaFoldDB" id="A0AA95N9Y2"/>
<gene>
    <name evidence="2" type="ORF">PFX98_19810</name>
</gene>
<evidence type="ECO:0000256" key="1">
    <source>
        <dbReference type="SAM" id="Phobius"/>
    </source>
</evidence>
<proteinExistence type="predicted"/>
<feature type="transmembrane region" description="Helical" evidence="1">
    <location>
        <begin position="21"/>
        <end position="41"/>
    </location>
</feature>
<keyword evidence="1" id="KW-1133">Transmembrane helix</keyword>
<dbReference type="KEGG" id="pais:PFX98_19810"/>
<accession>A0AA95N9Y2</accession>
<dbReference type="Pfam" id="PF10734">
    <property type="entry name" value="DUF2523"/>
    <property type="match status" value="1"/>
</dbReference>
<protein>
    <submittedName>
        <fullName evidence="2">DUF2523 family protein</fullName>
    </submittedName>
</protein>
<keyword evidence="3" id="KW-1185">Reference proteome</keyword>
<evidence type="ECO:0000313" key="3">
    <source>
        <dbReference type="Proteomes" id="UP001177769"/>
    </source>
</evidence>
<evidence type="ECO:0000313" key="2">
    <source>
        <dbReference type="EMBL" id="WIT11127.1"/>
    </source>
</evidence>
<keyword evidence="1" id="KW-0472">Membrane</keyword>
<dbReference type="RefSeq" id="WP_285232206.1">
    <property type="nucleotide sequence ID" value="NZ_CP116346.1"/>
</dbReference>
<organism evidence="2 3">
    <name type="scientific">Paucibacter sediminis</name>
    <dbReference type="NCBI Taxonomy" id="3019553"/>
    <lineage>
        <taxon>Bacteria</taxon>
        <taxon>Pseudomonadati</taxon>
        <taxon>Pseudomonadota</taxon>
        <taxon>Betaproteobacteria</taxon>
        <taxon>Burkholderiales</taxon>
        <taxon>Sphaerotilaceae</taxon>
        <taxon>Roseateles</taxon>
    </lineage>
</organism>
<reference evidence="2" key="1">
    <citation type="submission" date="2023-01" db="EMBL/GenBank/DDBJ databases">
        <title>Whole genome sequence of Paucibacter sp. S2-9 isolated from pond sediment.</title>
        <authorList>
            <person name="Jung J.Y."/>
        </authorList>
    </citation>
    <scope>NUCLEOTIDE SEQUENCE</scope>
    <source>
        <strain evidence="2">S2-9</strain>
    </source>
</reference>
<name>A0AA95N9Y2_9BURK</name>
<sequence>MAGFGSFVMAMAAPVARQVMTALGFGVVSFIGVDLAVSGLLDQARANWSSMGAGVAAYVALSGANHGLSLVAGAIVGRVALIPLKRMQLL</sequence>
<keyword evidence="1" id="KW-0812">Transmembrane</keyword>